<feature type="compositionally biased region" description="Low complexity" evidence="1">
    <location>
        <begin position="468"/>
        <end position="488"/>
    </location>
</feature>
<feature type="chain" id="PRO_5040231317" description="Fungal N-terminal domain-containing protein" evidence="2">
    <location>
        <begin position="25"/>
        <end position="510"/>
    </location>
</feature>
<proteinExistence type="predicted"/>
<sequence length="510" mass="57238">MPITFGSVGDIIAVCLLVKDLVEALDEACGSKREYQFVIRQLRILDRTLLEIDLLTKALDNAATPELRDLCSTIKDAAMECKTLVDTFLERVKKYKSSLDEGQDPGMFKDVVAKVRWRIGEKEALEQFRSNIAKTNSNLQTLLATANVALMNLNRKEAEKRFTSLDQQNIRSNAQQAGALEQIRQGIDSAQQKIDIGHTLLNQISTTLQFDWLRQMGSELKGLIHRTPSKDVRDTEVQCRSCQMWCRRITEVGETEESYNKTEVNDSMPSSRKRAPPEDEEEQDDIRDFKRVRLLQTIGSDVVTGMFSRFLNEAEKKKREEWEAMMNLHSDEEKREAWEALEGRAAELRRTLRLQLPNAGATEAPLSGLYPPPEFRPMHYPGGAIPPFRKSPPGVGSSFQDHDKELVENVGNSFISPGSSELESHILEPLQPHKMGYYYMGKDGQDKAEDEDFHFRDMKIGPPAGGHNSVSGNGDSGNAAAAAAVPAAEVDKDNPLHIEMPRGLLGRKQL</sequence>
<dbReference type="PANTHER" id="PTHR38886:SF1">
    <property type="entry name" value="NACHT-NTPASE AND P-LOOP NTPASES N-TERMINAL DOMAIN-CONTAINING PROTEIN"/>
    <property type="match status" value="1"/>
</dbReference>
<evidence type="ECO:0000256" key="1">
    <source>
        <dbReference type="SAM" id="MobiDB-lite"/>
    </source>
</evidence>
<feature type="region of interest" description="Disordered" evidence="1">
    <location>
        <begin position="462"/>
        <end position="510"/>
    </location>
</feature>
<keyword evidence="4" id="KW-1185">Reference proteome</keyword>
<accession>A0A9P4T9Z6</accession>
<dbReference type="EMBL" id="SWKU01000019">
    <property type="protein sequence ID" value="KAF2998629.1"/>
    <property type="molecule type" value="Genomic_DNA"/>
</dbReference>
<keyword evidence="2" id="KW-0732">Signal</keyword>
<dbReference type="PANTHER" id="PTHR38886">
    <property type="entry name" value="SESA DOMAIN-CONTAINING PROTEIN"/>
    <property type="match status" value="1"/>
</dbReference>
<evidence type="ECO:0000313" key="4">
    <source>
        <dbReference type="Proteomes" id="UP000801428"/>
    </source>
</evidence>
<feature type="compositionally biased region" description="Basic and acidic residues" evidence="1">
    <location>
        <begin position="489"/>
        <end position="500"/>
    </location>
</feature>
<dbReference type="OrthoDB" id="3045089at2759"/>
<reference evidence="3" key="1">
    <citation type="submission" date="2019-04" db="EMBL/GenBank/DDBJ databases">
        <title>Sequencing of skin fungus with MAO and IRED activity.</title>
        <authorList>
            <person name="Marsaioli A.J."/>
            <person name="Bonatto J.M.C."/>
            <person name="Reis Junior O."/>
        </authorList>
    </citation>
    <scope>NUCLEOTIDE SEQUENCE</scope>
    <source>
        <strain evidence="3">30M1</strain>
    </source>
</reference>
<dbReference type="AlphaFoldDB" id="A0A9P4T9Z6"/>
<organism evidence="3 4">
    <name type="scientific">Curvularia kusanoi</name>
    <name type="common">Cochliobolus kusanoi</name>
    <dbReference type="NCBI Taxonomy" id="90978"/>
    <lineage>
        <taxon>Eukaryota</taxon>
        <taxon>Fungi</taxon>
        <taxon>Dikarya</taxon>
        <taxon>Ascomycota</taxon>
        <taxon>Pezizomycotina</taxon>
        <taxon>Dothideomycetes</taxon>
        <taxon>Pleosporomycetidae</taxon>
        <taxon>Pleosporales</taxon>
        <taxon>Pleosporineae</taxon>
        <taxon>Pleosporaceae</taxon>
        <taxon>Curvularia</taxon>
    </lineage>
</organism>
<evidence type="ECO:0000313" key="3">
    <source>
        <dbReference type="EMBL" id="KAF2998629.1"/>
    </source>
</evidence>
<name>A0A9P4T9Z6_CURKU</name>
<evidence type="ECO:0000256" key="2">
    <source>
        <dbReference type="SAM" id="SignalP"/>
    </source>
</evidence>
<comment type="caution">
    <text evidence="3">The sequence shown here is derived from an EMBL/GenBank/DDBJ whole genome shotgun (WGS) entry which is preliminary data.</text>
</comment>
<evidence type="ECO:0008006" key="5">
    <source>
        <dbReference type="Google" id="ProtNLM"/>
    </source>
</evidence>
<protein>
    <recommendedName>
        <fullName evidence="5">Fungal N-terminal domain-containing protein</fullName>
    </recommendedName>
</protein>
<gene>
    <name evidence="3" type="ORF">E8E13_007405</name>
</gene>
<feature type="signal peptide" evidence="2">
    <location>
        <begin position="1"/>
        <end position="24"/>
    </location>
</feature>
<feature type="region of interest" description="Disordered" evidence="1">
    <location>
        <begin position="256"/>
        <end position="286"/>
    </location>
</feature>
<dbReference type="Proteomes" id="UP000801428">
    <property type="component" value="Unassembled WGS sequence"/>
</dbReference>